<feature type="transmembrane region" description="Helical" evidence="7">
    <location>
        <begin position="267"/>
        <end position="289"/>
    </location>
</feature>
<evidence type="ECO:0000256" key="6">
    <source>
        <dbReference type="ARBA" id="ARBA00023136"/>
    </source>
</evidence>
<keyword evidence="9" id="KW-1185">Reference proteome</keyword>
<dbReference type="Proteomes" id="UP000243797">
    <property type="component" value="Unassembled WGS sequence"/>
</dbReference>
<protein>
    <recommendedName>
        <fullName evidence="7">Transmembrane 9 superfamily member</fullName>
    </recommendedName>
</protein>
<feature type="transmembrane region" description="Helical" evidence="7">
    <location>
        <begin position="531"/>
        <end position="559"/>
    </location>
</feature>
<keyword evidence="5 7" id="KW-1133">Transmembrane helix</keyword>
<dbReference type="PANTHER" id="PTHR10766">
    <property type="entry name" value="TRANSMEMBRANE 9 SUPERFAMILY PROTEIN"/>
    <property type="match status" value="1"/>
</dbReference>
<dbReference type="GO" id="GO:0072657">
    <property type="term" value="P:protein localization to membrane"/>
    <property type="evidence" value="ECO:0007669"/>
    <property type="project" value="TreeGrafter"/>
</dbReference>
<proteinExistence type="inferred from homology"/>
<accession>A0A2K1QKI6</accession>
<dbReference type="OrthoDB" id="1666796at2759"/>
<gene>
    <name evidence="8" type="ORF">CAC42_658</name>
</gene>
<comment type="caution">
    <text evidence="8">The sequence shown here is derived from an EMBL/GenBank/DDBJ whole genome shotgun (WGS) entry which is preliminary data.</text>
</comment>
<feature type="signal peptide" evidence="7">
    <location>
        <begin position="1"/>
        <end position="23"/>
    </location>
</feature>
<comment type="subcellular location">
    <subcellularLocation>
        <location evidence="1">Membrane</location>
        <topology evidence="1">Multi-pass membrane protein</topology>
    </subcellularLocation>
</comment>
<evidence type="ECO:0000256" key="5">
    <source>
        <dbReference type="ARBA" id="ARBA00022989"/>
    </source>
</evidence>
<dbReference type="GO" id="GO:0000329">
    <property type="term" value="C:fungal-type vacuole membrane"/>
    <property type="evidence" value="ECO:0007669"/>
    <property type="project" value="TreeGrafter"/>
</dbReference>
<dbReference type="AlphaFoldDB" id="A0A2K1QKI6"/>
<dbReference type="PANTHER" id="PTHR10766:SF111">
    <property type="entry name" value="TRANSMEMBRANE 9 SUPERFAMILY MEMBER 2"/>
    <property type="match status" value="1"/>
</dbReference>
<feature type="transmembrane region" description="Helical" evidence="7">
    <location>
        <begin position="406"/>
        <end position="435"/>
    </location>
</feature>
<evidence type="ECO:0000256" key="3">
    <source>
        <dbReference type="ARBA" id="ARBA00022692"/>
    </source>
</evidence>
<dbReference type="STRING" id="2082308.A0A2K1QKI6"/>
<dbReference type="InterPro" id="IPR004240">
    <property type="entry name" value="EMP70"/>
</dbReference>
<feature type="transmembrane region" description="Helical" evidence="7">
    <location>
        <begin position="571"/>
        <end position="590"/>
    </location>
</feature>
<feature type="transmembrane region" description="Helical" evidence="7">
    <location>
        <begin position="447"/>
        <end position="470"/>
    </location>
</feature>
<keyword evidence="6 7" id="KW-0472">Membrane</keyword>
<feature type="transmembrane region" description="Helical" evidence="7">
    <location>
        <begin position="502"/>
        <end position="525"/>
    </location>
</feature>
<keyword evidence="4 7" id="KW-0732">Signal</keyword>
<comment type="similarity">
    <text evidence="2 7">Belongs to the nonaspanin (TM9SF) (TC 9.A.2) family.</text>
</comment>
<dbReference type="GO" id="GO:0007034">
    <property type="term" value="P:vacuolar transport"/>
    <property type="evidence" value="ECO:0007669"/>
    <property type="project" value="TreeGrafter"/>
</dbReference>
<name>A0A2K1QKI6_9PEZI</name>
<organism evidence="8 9">
    <name type="scientific">Sphaceloma murrayae</name>
    <dbReference type="NCBI Taxonomy" id="2082308"/>
    <lineage>
        <taxon>Eukaryota</taxon>
        <taxon>Fungi</taxon>
        <taxon>Dikarya</taxon>
        <taxon>Ascomycota</taxon>
        <taxon>Pezizomycotina</taxon>
        <taxon>Dothideomycetes</taxon>
        <taxon>Dothideomycetidae</taxon>
        <taxon>Myriangiales</taxon>
        <taxon>Elsinoaceae</taxon>
        <taxon>Sphaceloma</taxon>
    </lineage>
</organism>
<dbReference type="FunCoup" id="A0A2K1QKI6">
    <property type="interactions" value="918"/>
</dbReference>
<evidence type="ECO:0000313" key="8">
    <source>
        <dbReference type="EMBL" id="PNS15399.1"/>
    </source>
</evidence>
<feature type="transmembrane region" description="Helical" evidence="7">
    <location>
        <begin position="602"/>
        <end position="631"/>
    </location>
</feature>
<reference evidence="8 9" key="1">
    <citation type="submission" date="2017-06" db="EMBL/GenBank/DDBJ databases">
        <title>Draft genome sequence of a variant of Elsinoe murrayae.</title>
        <authorList>
            <person name="Cheng Q."/>
        </authorList>
    </citation>
    <scope>NUCLEOTIDE SEQUENCE [LARGE SCALE GENOMIC DNA]</scope>
    <source>
        <strain evidence="8 9">CQ-2017a</strain>
    </source>
</reference>
<keyword evidence="3 7" id="KW-0812">Transmembrane</keyword>
<dbReference type="InParanoid" id="A0A2K1QKI6"/>
<dbReference type="InterPro" id="IPR036259">
    <property type="entry name" value="MFS_trans_sf"/>
</dbReference>
<dbReference type="EMBL" id="NKHZ01000070">
    <property type="protein sequence ID" value="PNS15399.1"/>
    <property type="molecule type" value="Genomic_DNA"/>
</dbReference>
<evidence type="ECO:0000256" key="4">
    <source>
        <dbReference type="ARBA" id="ARBA00022729"/>
    </source>
</evidence>
<feature type="transmembrane region" description="Helical" evidence="7">
    <location>
        <begin position="340"/>
        <end position="368"/>
    </location>
</feature>
<dbReference type="GO" id="GO:0005768">
    <property type="term" value="C:endosome"/>
    <property type="evidence" value="ECO:0007669"/>
    <property type="project" value="TreeGrafter"/>
</dbReference>
<feature type="transmembrane region" description="Helical" evidence="7">
    <location>
        <begin position="374"/>
        <end position="394"/>
    </location>
</feature>
<evidence type="ECO:0000256" key="7">
    <source>
        <dbReference type="RuleBase" id="RU363079"/>
    </source>
</evidence>
<evidence type="ECO:0000313" key="9">
    <source>
        <dbReference type="Proteomes" id="UP000243797"/>
    </source>
</evidence>
<sequence length="641" mass="71723">MELRKLPLSLLAIILSASTPTLAFYLPGVAPTNYKTGDRVPLNVNHVTPSLSSRDPTVHSVFAYDYYLPSFHFCLPEGGPQSISESLGSILFGDRIQTSPFDLKMGKNETCKHSCAPEIFNPNDAMFVNQIIRENFDLNWLIDGLPAAQPEYDGEEEIYSPGFALGAVMEGDQIVLNNHYDIFVDYHQASKDKYRVVGVLVKPSSRANNKLIGDKAQCDEGGPPLILSEEKDTQVQWTYSVYWRPSATSFATRWDKYLHVENPQIHWFFLIMSACVVIVLVAMVSTILLRTLRKDIARYNRLDNINLDDLGGTSLQDDVQEDSGWKLVHGDVFRPPPYSLLLAVLVGNGAQLFLMTGFTLAFALLGFLSPSNRGSLTTVMILLFTIFAFISGYLSSRTYSFLSGTAWKPLFILTPTLLPASIFASFFLLNLFVWARASSGAVPFTTMLVLVAIWFLITLPLSLLGSWLGFKQSPPRNPTKTNQIPRQIPPSAAGYMRPFPSALLVAVLPFAAMWVELYFIFSSFWSGRVYYMFGFLFLCFGLMIVTSAAVTVLVTYFVLCGEDWRWQWRAFYTSGMSGLYVFLYALWWWGRGMSLASWSAGVVFVGYSAVVAGLWFVLTGTIGFIAAWAFVHRIYGSLKID</sequence>
<feature type="chain" id="PRO_5014207056" description="Transmembrane 9 superfamily member" evidence="7">
    <location>
        <begin position="24"/>
        <end position="641"/>
    </location>
</feature>
<dbReference type="SUPFAM" id="SSF103473">
    <property type="entry name" value="MFS general substrate transporter"/>
    <property type="match status" value="1"/>
</dbReference>
<evidence type="ECO:0000256" key="2">
    <source>
        <dbReference type="ARBA" id="ARBA00005227"/>
    </source>
</evidence>
<dbReference type="Pfam" id="PF02990">
    <property type="entry name" value="EMP70"/>
    <property type="match status" value="1"/>
</dbReference>
<evidence type="ECO:0000256" key="1">
    <source>
        <dbReference type="ARBA" id="ARBA00004141"/>
    </source>
</evidence>